<gene>
    <name evidence="1" type="ORF">G4B88_002751</name>
</gene>
<evidence type="ECO:0000313" key="1">
    <source>
        <dbReference type="EMBL" id="KAF4394874.1"/>
    </source>
</evidence>
<proteinExistence type="predicted"/>
<dbReference type="Proteomes" id="UP000583929">
    <property type="component" value="Unassembled WGS sequence"/>
</dbReference>
<name>A0A7J6HHW6_CANSA</name>
<sequence>MIVGGPTRPWDRVALTSRFRLKPFDSTISRLPSTRFSLVVSWFASQVRVLSELVALYCFSGSNQWLSFSSNLSLKPRSPILSTLSELASTWISQWKLFSCTIA</sequence>
<protein>
    <submittedName>
        <fullName evidence="1">Uncharacterized protein</fullName>
    </submittedName>
</protein>
<organism evidence="1 2">
    <name type="scientific">Cannabis sativa</name>
    <name type="common">Hemp</name>
    <name type="synonym">Marijuana</name>
    <dbReference type="NCBI Taxonomy" id="3483"/>
    <lineage>
        <taxon>Eukaryota</taxon>
        <taxon>Viridiplantae</taxon>
        <taxon>Streptophyta</taxon>
        <taxon>Embryophyta</taxon>
        <taxon>Tracheophyta</taxon>
        <taxon>Spermatophyta</taxon>
        <taxon>Magnoliopsida</taxon>
        <taxon>eudicotyledons</taxon>
        <taxon>Gunneridae</taxon>
        <taxon>Pentapetalae</taxon>
        <taxon>rosids</taxon>
        <taxon>fabids</taxon>
        <taxon>Rosales</taxon>
        <taxon>Cannabaceae</taxon>
        <taxon>Cannabis</taxon>
    </lineage>
</organism>
<dbReference type="EMBL" id="JAATIQ010000042">
    <property type="protein sequence ID" value="KAF4394874.1"/>
    <property type="molecule type" value="Genomic_DNA"/>
</dbReference>
<dbReference type="PANTHER" id="PTHR47719">
    <property type="entry name" value="SKP1-INTERACTING PARTNER 15"/>
    <property type="match status" value="1"/>
</dbReference>
<keyword evidence="2" id="KW-1185">Reference proteome</keyword>
<dbReference type="PANTHER" id="PTHR47719:SF2">
    <property type="entry name" value="SKP1-INTERACTING PARTNER 15"/>
    <property type="match status" value="1"/>
</dbReference>
<reference evidence="1 2" key="1">
    <citation type="journal article" date="2020" name="bioRxiv">
        <title>Sequence and annotation of 42 cannabis genomes reveals extensive copy number variation in cannabinoid synthesis and pathogen resistance genes.</title>
        <authorList>
            <person name="Mckernan K.J."/>
            <person name="Helbert Y."/>
            <person name="Kane L.T."/>
            <person name="Ebling H."/>
            <person name="Zhang L."/>
            <person name="Liu B."/>
            <person name="Eaton Z."/>
            <person name="Mclaughlin S."/>
            <person name="Kingan S."/>
            <person name="Baybayan P."/>
            <person name="Concepcion G."/>
            <person name="Jordan M."/>
            <person name="Riva A."/>
            <person name="Barbazuk W."/>
            <person name="Harkins T."/>
        </authorList>
    </citation>
    <scope>NUCLEOTIDE SEQUENCE [LARGE SCALE GENOMIC DNA]</scope>
    <source>
        <strain evidence="2">cv. Jamaican Lion 4</strain>
        <tissue evidence="1">Leaf</tissue>
    </source>
</reference>
<evidence type="ECO:0000313" key="2">
    <source>
        <dbReference type="Proteomes" id="UP000583929"/>
    </source>
</evidence>
<accession>A0A7J6HHW6</accession>
<comment type="caution">
    <text evidence="1">The sequence shown here is derived from an EMBL/GenBank/DDBJ whole genome shotgun (WGS) entry which is preliminary data.</text>
</comment>
<dbReference type="AlphaFoldDB" id="A0A7J6HHW6"/>